<dbReference type="InterPro" id="IPR035671">
    <property type="entry name" value="DsbD_gamma"/>
</dbReference>
<dbReference type="GO" id="GO:0045454">
    <property type="term" value="P:cell redox homeostasis"/>
    <property type="evidence" value="ECO:0007669"/>
    <property type="project" value="TreeGrafter"/>
</dbReference>
<keyword evidence="2" id="KW-1003">Cell membrane</keyword>
<dbReference type="InterPro" id="IPR003834">
    <property type="entry name" value="Cyt_c_assmbl_TM_dom"/>
</dbReference>
<dbReference type="Pfam" id="PF02683">
    <property type="entry name" value="DsbD_TM"/>
    <property type="match status" value="1"/>
</dbReference>
<dbReference type="GO" id="GO:0005886">
    <property type="term" value="C:plasma membrane"/>
    <property type="evidence" value="ECO:0007669"/>
    <property type="project" value="UniProtKB-SubCell"/>
</dbReference>
<feature type="transmembrane region" description="Helical" evidence="7">
    <location>
        <begin position="452"/>
        <end position="478"/>
    </location>
</feature>
<feature type="transmembrane region" description="Helical" evidence="7">
    <location>
        <begin position="372"/>
        <end position="403"/>
    </location>
</feature>
<dbReference type="RefSeq" id="WP_121625248.1">
    <property type="nucleotide sequence ID" value="NZ_JBAFVW010000018.1"/>
</dbReference>
<dbReference type="PANTHER" id="PTHR32234:SF3">
    <property type="entry name" value="SUPPRESSION OF COPPER SENSITIVITY PROTEIN"/>
    <property type="match status" value="1"/>
</dbReference>
<comment type="subcellular location">
    <subcellularLocation>
        <location evidence="1">Cell membrane</location>
        <topology evidence="1">Multi-pass membrane protein</topology>
    </subcellularLocation>
</comment>
<comment type="caution">
    <text evidence="10">The sequence shown here is derived from an EMBL/GenBank/DDBJ whole genome shotgun (WGS) entry which is preliminary data.</text>
</comment>
<dbReference type="SUPFAM" id="SSF52833">
    <property type="entry name" value="Thioredoxin-like"/>
    <property type="match status" value="1"/>
</dbReference>
<dbReference type="PANTHER" id="PTHR32234">
    <property type="entry name" value="THIOL:DISULFIDE INTERCHANGE PROTEIN DSBD"/>
    <property type="match status" value="1"/>
</dbReference>
<keyword evidence="3 7" id="KW-0812">Transmembrane</keyword>
<evidence type="ECO:0000313" key="10">
    <source>
        <dbReference type="EMBL" id="RLP73249.1"/>
    </source>
</evidence>
<feature type="transmembrane region" description="Helical" evidence="7">
    <location>
        <begin position="526"/>
        <end position="543"/>
    </location>
</feature>
<feature type="transmembrane region" description="Helical" evidence="7">
    <location>
        <begin position="328"/>
        <end position="351"/>
    </location>
</feature>
<feature type="signal peptide" evidence="8">
    <location>
        <begin position="1"/>
        <end position="43"/>
    </location>
</feature>
<keyword evidence="8" id="KW-0732">Signal</keyword>
<dbReference type="Gene3D" id="3.40.30.10">
    <property type="entry name" value="Glutaredoxin"/>
    <property type="match status" value="1"/>
</dbReference>
<evidence type="ECO:0000256" key="8">
    <source>
        <dbReference type="SAM" id="SignalP"/>
    </source>
</evidence>
<keyword evidence="4" id="KW-0201">Cytochrome c-type biogenesis</keyword>
<feature type="domain" description="Thioredoxin" evidence="9">
    <location>
        <begin position="598"/>
        <end position="727"/>
    </location>
</feature>
<dbReference type="GO" id="GO:0015035">
    <property type="term" value="F:protein-disulfide reductase activity"/>
    <property type="evidence" value="ECO:0007669"/>
    <property type="project" value="TreeGrafter"/>
</dbReference>
<gene>
    <name evidence="10" type="ORF">D9R14_20620</name>
</gene>
<dbReference type="InterPro" id="IPR013766">
    <property type="entry name" value="Thioredoxin_domain"/>
</dbReference>
<dbReference type="CDD" id="cd02953">
    <property type="entry name" value="DsbDgamma"/>
    <property type="match status" value="1"/>
</dbReference>
<dbReference type="Pfam" id="PF13899">
    <property type="entry name" value="Thioredoxin_7"/>
    <property type="match status" value="1"/>
</dbReference>
<dbReference type="OrthoDB" id="9811036at2"/>
<keyword evidence="11" id="KW-1185">Reference proteome</keyword>
<dbReference type="InterPro" id="IPR028250">
    <property type="entry name" value="DsbDN"/>
</dbReference>
<evidence type="ECO:0000256" key="4">
    <source>
        <dbReference type="ARBA" id="ARBA00022748"/>
    </source>
</evidence>
<dbReference type="GO" id="GO:0017004">
    <property type="term" value="P:cytochrome complex assembly"/>
    <property type="evidence" value="ECO:0007669"/>
    <property type="project" value="UniProtKB-KW"/>
</dbReference>
<reference evidence="10 11" key="1">
    <citation type="submission" date="2018-10" db="EMBL/GenBank/DDBJ databases">
        <title>Xanthobacter tagetidis genome sequencing and assembly.</title>
        <authorList>
            <person name="Maclea K.S."/>
            <person name="Goen A.E."/>
            <person name="Fatima S.A."/>
        </authorList>
    </citation>
    <scope>NUCLEOTIDE SEQUENCE [LARGE SCALE GENOMIC DNA]</scope>
    <source>
        <strain evidence="10 11">ATCC 700314</strain>
    </source>
</reference>
<name>A0A3L6ZZ88_9HYPH</name>
<feature type="transmembrane region" description="Helical" evidence="7">
    <location>
        <begin position="583"/>
        <end position="603"/>
    </location>
</feature>
<dbReference type="PROSITE" id="PS51352">
    <property type="entry name" value="THIOREDOXIN_2"/>
    <property type="match status" value="1"/>
</dbReference>
<feature type="transmembrane region" description="Helical" evidence="7">
    <location>
        <begin position="409"/>
        <end position="431"/>
    </location>
</feature>
<dbReference type="Pfam" id="PF11412">
    <property type="entry name" value="DsbD_N"/>
    <property type="match status" value="1"/>
</dbReference>
<evidence type="ECO:0000256" key="3">
    <source>
        <dbReference type="ARBA" id="ARBA00022692"/>
    </source>
</evidence>
<sequence length="727" mass="75007">MRQVGRHDERWPRLRTWRGGAARAVSGLALALAVLLAPHPAGAQEGQVTVAESAAVSSPRATVTLIADAAGVAPGGEVRIGLRQKLAPGWHTYWKNPGDAGTPPEIALALPEGARAGEIQWPGPDRFAVGPVTSFGYGGEVVFPIAVTVPATLKPGDTFTVSAEASWLVCEKECIPEEGRFTLALPVSEAPAPPAPGIAAAFAASDARRPVGLDWRARLATEGGNLALTVEGEGIAPERIAGAFFYPQDWGVVVHAAPQALEVAPGRLTLVAEKGQSFDPSAANGGLVAVTDPAGVTRWIEIAPTPAPAAAASDPAGGAAARLPLGQAILFAFLGGLILNLMPCVFPVLAIKATALARLSGREAREVRLSGVFYTLGVVAAFLALAGVLLAVRAGGAAVGWGFQFQSPVFVALMAWLMLAIGLNLSGVFEIGTSVTGAGQHLAHAPSHKGSFFTGLLAVVVATPCTAPFMGAALGAALAAPWPVALAVFLSLGLGLAAPYALIAFVPRLARLLPRPGLWMVRLRQALAFPMYASAAWLVWVLARQAGEFGVMIALAGALLVALAAWIFGIAQHRRGRGLVPRALALAAIVGTIALLPQLRAVAAPSPTAEASAGSEPFTGARLAALRREGRPVFVNMTAAWCITCLVNERTALSTAAAKAALKDKGITYLKGDWTNQDPEITAFLRAFGRDGLPFYALYPAGGGDPVVLSTVLTEAYLVAALERAAP</sequence>
<evidence type="ECO:0000256" key="6">
    <source>
        <dbReference type="ARBA" id="ARBA00023136"/>
    </source>
</evidence>
<dbReference type="AlphaFoldDB" id="A0A3L6ZZ88"/>
<protein>
    <submittedName>
        <fullName evidence="10">Cytochrome C biogenesis protein</fullName>
    </submittedName>
</protein>
<evidence type="ECO:0000259" key="9">
    <source>
        <dbReference type="PROSITE" id="PS51352"/>
    </source>
</evidence>
<dbReference type="InterPro" id="IPR036249">
    <property type="entry name" value="Thioredoxin-like_sf"/>
</dbReference>
<keyword evidence="6 7" id="KW-0472">Membrane</keyword>
<evidence type="ECO:0000256" key="5">
    <source>
        <dbReference type="ARBA" id="ARBA00022989"/>
    </source>
</evidence>
<organism evidence="10 11">
    <name type="scientific">Xanthobacter tagetidis</name>
    <dbReference type="NCBI Taxonomy" id="60216"/>
    <lineage>
        <taxon>Bacteria</taxon>
        <taxon>Pseudomonadati</taxon>
        <taxon>Pseudomonadota</taxon>
        <taxon>Alphaproteobacteria</taxon>
        <taxon>Hyphomicrobiales</taxon>
        <taxon>Xanthobacteraceae</taxon>
        <taxon>Xanthobacter</taxon>
    </lineage>
</organism>
<keyword evidence="5 7" id="KW-1133">Transmembrane helix</keyword>
<feature type="transmembrane region" description="Helical" evidence="7">
    <location>
        <begin position="549"/>
        <end position="571"/>
    </location>
</feature>
<dbReference type="EMBL" id="RCTF01000023">
    <property type="protein sequence ID" value="RLP73249.1"/>
    <property type="molecule type" value="Genomic_DNA"/>
</dbReference>
<feature type="transmembrane region" description="Helical" evidence="7">
    <location>
        <begin position="484"/>
        <end position="506"/>
    </location>
</feature>
<proteinExistence type="predicted"/>
<feature type="chain" id="PRO_5017946185" evidence="8">
    <location>
        <begin position="44"/>
        <end position="727"/>
    </location>
</feature>
<evidence type="ECO:0000256" key="1">
    <source>
        <dbReference type="ARBA" id="ARBA00004651"/>
    </source>
</evidence>
<dbReference type="Proteomes" id="UP000269692">
    <property type="component" value="Unassembled WGS sequence"/>
</dbReference>
<evidence type="ECO:0000313" key="11">
    <source>
        <dbReference type="Proteomes" id="UP000269692"/>
    </source>
</evidence>
<evidence type="ECO:0000256" key="2">
    <source>
        <dbReference type="ARBA" id="ARBA00022475"/>
    </source>
</evidence>
<accession>A0A3L6ZZ88</accession>
<evidence type="ECO:0000256" key="7">
    <source>
        <dbReference type="SAM" id="Phobius"/>
    </source>
</evidence>